<keyword evidence="1" id="KW-0540">Nuclease</keyword>
<dbReference type="InterPro" id="IPR029060">
    <property type="entry name" value="PIN-like_dom_sf"/>
</dbReference>
<dbReference type="PATRIC" id="fig|1469144.10.peg.982"/>
<dbReference type="GO" id="GO:0016787">
    <property type="term" value="F:hydrolase activity"/>
    <property type="evidence" value="ECO:0007669"/>
    <property type="project" value="UniProtKB-KW"/>
</dbReference>
<evidence type="ECO:0000256" key="4">
    <source>
        <dbReference type="ARBA" id="ARBA00022842"/>
    </source>
</evidence>
<name>A0A132MN03_9ACTN</name>
<proteinExistence type="predicted"/>
<feature type="domain" description="PIN" evidence="5">
    <location>
        <begin position="1"/>
        <end position="107"/>
    </location>
</feature>
<dbReference type="GO" id="GO:0004518">
    <property type="term" value="F:nuclease activity"/>
    <property type="evidence" value="ECO:0007669"/>
    <property type="project" value="UniProtKB-KW"/>
</dbReference>
<dbReference type="Gene3D" id="3.40.50.1010">
    <property type="entry name" value="5'-nuclease"/>
    <property type="match status" value="1"/>
</dbReference>
<evidence type="ECO:0000256" key="3">
    <source>
        <dbReference type="ARBA" id="ARBA00022801"/>
    </source>
</evidence>
<dbReference type="InterPro" id="IPR002716">
    <property type="entry name" value="PIN_dom"/>
</dbReference>
<keyword evidence="3" id="KW-0378">Hydrolase</keyword>
<comment type="caution">
    <text evidence="6">The sequence shown here is derived from an EMBL/GenBank/DDBJ whole genome shotgun (WGS) entry which is preliminary data.</text>
</comment>
<organism evidence="6 7">
    <name type="scientific">Carbonactinospora thermoautotrophica</name>
    <dbReference type="NCBI Taxonomy" id="1469144"/>
    <lineage>
        <taxon>Bacteria</taxon>
        <taxon>Bacillati</taxon>
        <taxon>Actinomycetota</taxon>
        <taxon>Actinomycetes</taxon>
        <taxon>Kitasatosporales</taxon>
        <taxon>Carbonactinosporaceae</taxon>
        <taxon>Carbonactinospora</taxon>
    </lineage>
</organism>
<dbReference type="AlphaFoldDB" id="A0A132MN03"/>
<keyword evidence="4" id="KW-0460">Magnesium</keyword>
<dbReference type="Pfam" id="PF01850">
    <property type="entry name" value="PIN"/>
    <property type="match status" value="1"/>
</dbReference>
<keyword evidence="2" id="KW-0479">Metal-binding</keyword>
<protein>
    <submittedName>
        <fullName evidence="6">PilT protein domain protein</fullName>
    </submittedName>
</protein>
<evidence type="ECO:0000256" key="1">
    <source>
        <dbReference type="ARBA" id="ARBA00022722"/>
    </source>
</evidence>
<gene>
    <name evidence="6" type="ORF">LI90_868</name>
</gene>
<reference evidence="7" key="1">
    <citation type="submission" date="2015-04" db="EMBL/GenBank/DDBJ databases">
        <title>Physiological reanalysis, assessment of diazotrophy, and genome sequences of multiple isolates of Streptomyces thermoautotrophicus.</title>
        <authorList>
            <person name="MacKellar D.C."/>
            <person name="Lieber L."/>
            <person name="Norman J."/>
            <person name="Bolger A."/>
            <person name="Tobin C."/>
            <person name="Murray J.W."/>
            <person name="Chang R."/>
            <person name="Ford T."/>
            <person name="Nguyen P.Q."/>
            <person name="Woodward J."/>
            <person name="Permingeat H."/>
            <person name="Joshi N.S."/>
            <person name="Silver P.A."/>
            <person name="Usadel B."/>
            <person name="Rutherford A.W."/>
            <person name="Friesen M."/>
            <person name="Prell J."/>
        </authorList>
    </citation>
    <scope>NUCLEOTIDE SEQUENCE [LARGE SCALE GENOMIC DNA]</scope>
    <source>
        <strain evidence="7">H1</strain>
    </source>
</reference>
<keyword evidence="7" id="KW-1185">Reference proteome</keyword>
<evidence type="ECO:0000313" key="6">
    <source>
        <dbReference type="EMBL" id="KWW99234.1"/>
    </source>
</evidence>
<accession>A0A132MN03</accession>
<evidence type="ECO:0000256" key="2">
    <source>
        <dbReference type="ARBA" id="ARBA00022723"/>
    </source>
</evidence>
<evidence type="ECO:0000313" key="7">
    <source>
        <dbReference type="Proteomes" id="UP000070188"/>
    </source>
</evidence>
<dbReference type="GO" id="GO:0046872">
    <property type="term" value="F:metal ion binding"/>
    <property type="evidence" value="ECO:0007669"/>
    <property type="project" value="UniProtKB-KW"/>
</dbReference>
<evidence type="ECO:0000259" key="5">
    <source>
        <dbReference type="Pfam" id="PF01850"/>
    </source>
</evidence>
<sequence>MVLDAGALTDIEAHPRGKTYVDCCEALFAGYRPLLPAVVYAQVWRNGPRQAPLARVRKICEIVPFTDQTAEDVGRLLALSGTSDVVDAAVVITAISHNAVVLTSDPEDIGKLADAVGVRLPLVVV</sequence>
<dbReference type="SUPFAM" id="SSF88723">
    <property type="entry name" value="PIN domain-like"/>
    <property type="match status" value="1"/>
</dbReference>
<dbReference type="EMBL" id="LAXD01000001">
    <property type="protein sequence ID" value="KWW99234.1"/>
    <property type="molecule type" value="Genomic_DNA"/>
</dbReference>
<dbReference type="STRING" id="1469144.LI90_868"/>
<dbReference type="Proteomes" id="UP000070188">
    <property type="component" value="Unassembled WGS sequence"/>
</dbReference>